<dbReference type="GO" id="GO:0005829">
    <property type="term" value="C:cytosol"/>
    <property type="evidence" value="ECO:0007669"/>
    <property type="project" value="GOC"/>
</dbReference>
<comment type="caution">
    <text evidence="7">The sequence shown here is derived from an EMBL/GenBank/DDBJ whole genome shotgun (WGS) entry which is preliminary data.</text>
</comment>
<dbReference type="VEuPathDB" id="VectorBase:LOC119169852"/>
<dbReference type="FunFam" id="1.25.10.10:FF:000262">
    <property type="entry name" value="HEAT repeat-containing protein 5B"/>
    <property type="match status" value="1"/>
</dbReference>
<evidence type="ECO:0000256" key="3">
    <source>
        <dbReference type="ARBA" id="ARBA00070811"/>
    </source>
</evidence>
<reference evidence="7" key="2">
    <citation type="submission" date="2021-09" db="EMBL/GenBank/DDBJ databases">
        <authorList>
            <person name="Jia N."/>
            <person name="Wang J."/>
            <person name="Shi W."/>
            <person name="Du L."/>
            <person name="Sun Y."/>
            <person name="Zhan W."/>
            <person name="Jiang J."/>
            <person name="Wang Q."/>
            <person name="Zhang B."/>
            <person name="Ji P."/>
            <person name="Sakyi L.B."/>
            <person name="Cui X."/>
            <person name="Yuan T."/>
            <person name="Jiang B."/>
            <person name="Yang W."/>
            <person name="Lam T.T.-Y."/>
            <person name="Chang Q."/>
            <person name="Ding S."/>
            <person name="Wang X."/>
            <person name="Zhu J."/>
            <person name="Ruan X."/>
            <person name="Zhao L."/>
            <person name="Wei J."/>
            <person name="Que T."/>
            <person name="Du C."/>
            <person name="Cheng J."/>
            <person name="Dai P."/>
            <person name="Han X."/>
            <person name="Huang E."/>
            <person name="Gao Y."/>
            <person name="Liu J."/>
            <person name="Shao H."/>
            <person name="Ye R."/>
            <person name="Li L."/>
            <person name="Wei W."/>
            <person name="Wang X."/>
            <person name="Wang C."/>
            <person name="Huo Q."/>
            <person name="Li W."/>
            <person name="Guo W."/>
            <person name="Chen H."/>
            <person name="Chen S."/>
            <person name="Zhou L."/>
            <person name="Zhou L."/>
            <person name="Ni X."/>
            <person name="Tian J."/>
            <person name="Zhou Y."/>
            <person name="Sheng Y."/>
            <person name="Liu T."/>
            <person name="Pan Y."/>
            <person name="Xia L."/>
            <person name="Li J."/>
            <person name="Zhao F."/>
            <person name="Cao W."/>
        </authorList>
    </citation>
    <scope>NUCLEOTIDE SEQUENCE</scope>
    <source>
        <strain evidence="7">Rmic-2018</strain>
        <tissue evidence="7">Larvae</tissue>
    </source>
</reference>
<dbReference type="InterPro" id="IPR016024">
    <property type="entry name" value="ARM-type_fold"/>
</dbReference>
<accession>A0A9J6E079</accession>
<evidence type="ECO:0000259" key="6">
    <source>
        <dbReference type="PROSITE" id="PS50158"/>
    </source>
</evidence>
<proteinExistence type="inferred from homology"/>
<dbReference type="SMART" id="SM00343">
    <property type="entry name" value="ZnF_C2HC"/>
    <property type="match status" value="1"/>
</dbReference>
<dbReference type="FunFam" id="1.25.10.10:FF:000098">
    <property type="entry name" value="HEAT repeat-containing protein 5A isoform X2"/>
    <property type="match status" value="1"/>
</dbReference>
<dbReference type="Proteomes" id="UP000821866">
    <property type="component" value="Chromosome 4"/>
</dbReference>
<dbReference type="Pfam" id="PF25468">
    <property type="entry name" value="HEAT_HEATR5A"/>
    <property type="match status" value="1"/>
</dbReference>
<evidence type="ECO:0000313" key="8">
    <source>
        <dbReference type="Proteomes" id="UP000821866"/>
    </source>
</evidence>
<dbReference type="PROSITE" id="PS50158">
    <property type="entry name" value="ZF_CCHC"/>
    <property type="match status" value="1"/>
</dbReference>
<evidence type="ECO:0000256" key="5">
    <source>
        <dbReference type="SAM" id="MobiDB-lite"/>
    </source>
</evidence>
<organism evidence="7 8">
    <name type="scientific">Rhipicephalus microplus</name>
    <name type="common">Cattle tick</name>
    <name type="synonym">Boophilus microplus</name>
    <dbReference type="NCBI Taxonomy" id="6941"/>
    <lineage>
        <taxon>Eukaryota</taxon>
        <taxon>Metazoa</taxon>
        <taxon>Ecdysozoa</taxon>
        <taxon>Arthropoda</taxon>
        <taxon>Chelicerata</taxon>
        <taxon>Arachnida</taxon>
        <taxon>Acari</taxon>
        <taxon>Parasitiformes</taxon>
        <taxon>Ixodida</taxon>
        <taxon>Ixodoidea</taxon>
        <taxon>Ixodidae</taxon>
        <taxon>Rhipicephalinae</taxon>
        <taxon>Rhipicephalus</taxon>
        <taxon>Boophilus</taxon>
    </lineage>
</organism>
<dbReference type="InterPro" id="IPR040108">
    <property type="entry name" value="Laa1/Sip1/HEATR5"/>
</dbReference>
<dbReference type="EMBL" id="JABSTU010000006">
    <property type="protein sequence ID" value="KAH8027626.1"/>
    <property type="molecule type" value="Genomic_DNA"/>
</dbReference>
<dbReference type="InterPro" id="IPR011989">
    <property type="entry name" value="ARM-like"/>
</dbReference>
<protein>
    <recommendedName>
        <fullName evidence="3">HEAT repeat-containing protein 5A</fullName>
    </recommendedName>
</protein>
<evidence type="ECO:0000256" key="2">
    <source>
        <dbReference type="ARBA" id="ARBA00022737"/>
    </source>
</evidence>
<dbReference type="Pfam" id="PF25808">
    <property type="entry name" value="TPR_LAA1_C"/>
    <property type="match status" value="1"/>
</dbReference>
<keyword evidence="4" id="KW-0862">Zinc</keyword>
<dbReference type="Pfam" id="PF20210">
    <property type="entry name" value="Laa1_Sip1_HTR5"/>
    <property type="match status" value="1"/>
</dbReference>
<dbReference type="GO" id="GO:0042147">
    <property type="term" value="P:retrograde transport, endosome to Golgi"/>
    <property type="evidence" value="ECO:0007669"/>
    <property type="project" value="TreeGrafter"/>
</dbReference>
<reference evidence="7" key="1">
    <citation type="journal article" date="2020" name="Cell">
        <title>Large-Scale Comparative Analyses of Tick Genomes Elucidate Their Genetic Diversity and Vector Capacities.</title>
        <authorList>
            <consortium name="Tick Genome and Microbiome Consortium (TIGMIC)"/>
            <person name="Jia N."/>
            <person name="Wang J."/>
            <person name="Shi W."/>
            <person name="Du L."/>
            <person name="Sun Y."/>
            <person name="Zhan W."/>
            <person name="Jiang J.F."/>
            <person name="Wang Q."/>
            <person name="Zhang B."/>
            <person name="Ji P."/>
            <person name="Bell-Sakyi L."/>
            <person name="Cui X.M."/>
            <person name="Yuan T.T."/>
            <person name="Jiang B.G."/>
            <person name="Yang W.F."/>
            <person name="Lam T.T."/>
            <person name="Chang Q.C."/>
            <person name="Ding S.J."/>
            <person name="Wang X.J."/>
            <person name="Zhu J.G."/>
            <person name="Ruan X.D."/>
            <person name="Zhao L."/>
            <person name="Wei J.T."/>
            <person name="Ye R.Z."/>
            <person name="Que T.C."/>
            <person name="Du C.H."/>
            <person name="Zhou Y.H."/>
            <person name="Cheng J.X."/>
            <person name="Dai P.F."/>
            <person name="Guo W.B."/>
            <person name="Han X.H."/>
            <person name="Huang E.J."/>
            <person name="Li L.F."/>
            <person name="Wei W."/>
            <person name="Gao Y.C."/>
            <person name="Liu J.Z."/>
            <person name="Shao H.Z."/>
            <person name="Wang X."/>
            <person name="Wang C.C."/>
            <person name="Yang T.C."/>
            <person name="Huo Q.B."/>
            <person name="Li W."/>
            <person name="Chen H.Y."/>
            <person name="Chen S.E."/>
            <person name="Zhou L.G."/>
            <person name="Ni X.B."/>
            <person name="Tian J.H."/>
            <person name="Sheng Y."/>
            <person name="Liu T."/>
            <person name="Pan Y.S."/>
            <person name="Xia L.Y."/>
            <person name="Li J."/>
            <person name="Zhao F."/>
            <person name="Cao W.C."/>
        </authorList>
    </citation>
    <scope>NUCLEOTIDE SEQUENCE</scope>
    <source>
        <strain evidence="7">Rmic-2018</strain>
    </source>
</reference>
<keyword evidence="8" id="KW-1185">Reference proteome</keyword>
<dbReference type="GO" id="GO:0030139">
    <property type="term" value="C:endocytic vesicle"/>
    <property type="evidence" value="ECO:0007669"/>
    <property type="project" value="TreeGrafter"/>
</dbReference>
<dbReference type="GO" id="GO:0008104">
    <property type="term" value="P:intracellular protein localization"/>
    <property type="evidence" value="ECO:0007669"/>
    <property type="project" value="TreeGrafter"/>
</dbReference>
<dbReference type="Gene3D" id="1.25.10.10">
    <property type="entry name" value="Leucine-rich Repeat Variant"/>
    <property type="match status" value="3"/>
</dbReference>
<feature type="region of interest" description="Disordered" evidence="5">
    <location>
        <begin position="2210"/>
        <end position="2252"/>
    </location>
</feature>
<dbReference type="SUPFAM" id="SSF48371">
    <property type="entry name" value="ARM repeat"/>
    <property type="match status" value="3"/>
</dbReference>
<sequence length="2252" mass="245248">MPESDKVRHVLKGIGPVAFNALAVQNPATIADVVTTCQRLDALDSVRLQPDIGDHHSTSDGHLRDLIRDIIREELRSMGFTPPTPRPTQPSGMPLRDIIREELTSLTGSAPVQPHALRPIPTYPEVAAVPPSDAHVTLPRPSYASVAAAPPVNYHSVPPDPPAHLTALSTGAPNVFYSPPWRSSRPVCYYCGYRGHISRFCRKRQQDERRNDVRERDLYAGASYQGLKMMELSHSLTLNEEVLAQLPEVKRPVFVFEWLRFLDKVLVAAQKSDIKQCQKQLVEQLVRQMREGSPGPPTRRMLGRCLATLFSVGDTFLLFDAVNQCNDILRNRDDSPSYLPARLAAITSTGTMYEKLGRMMGRSYEDTVHILLKSLRNAESQSRCETMHTMEKMVAGMGAAASPVHKDIFKAVRHCMTDRVLAVRCAAAKCLLEMVWHAPFLYTSDLETVASICFRAFEGSNYEVRCTVATLLGTVVAITQQASQAQVGKNRLASLEEVLNLLASGFLRGGIGFLKGSAGEMIKGGSSVSREIRVGVTHAYVVLFQRLGGLWLERHLPVVLSHLLELVGHPRAVQTHVDAVYSRKCVSFALRSVLGKMLGDKAQGAACKDLVQVIVKHLNADAVLDSNSGKDGQQEVALSQHILVCALQELGCLVETLGTTAVSTLSDSSIGLVETVVSVLIHTSPAARLAAAWCLRCIATAVPAQLTPLLDRCLDQLESLKSSPDAIAGYSAALAALLGAARHTPLGVPHNKGKMIFNLAEDLLRSASQNSRLSLQRTQAGWLMMGAVMTLGPPVVRSLLPRMLLLWKNSFPRSTKELESEKVRGDAFTWQVTLEGRSGALSSMASFLRHCKELASDDIVRRILSPVESALLMLSGLGPTIKSYGQHLKASAAMVRLRLYETMSLLPAQSYEKNQANTTTSLLRSLCHSDDSVILGSWLQETDHKAIEDQGDALPGPLPLGVAVIDMSVVLYGLVFPHVAFKHRLQMLDHFSECVRHSKATRQEAVQINIFTALLSALKALAEAKTSLGGEDVRKAAVGLIHVSEGLKVTRTLGRMAQVVGDGRFVAEMAQDSFDRLKTARDAVSRTGHSLALGCLHRYVGGMGSGQHLNTSVSILLALAQDMNAPVVQVWALHALGLIADSGGPMFRSYVEPTLSLALKLLLSMPPTHVDVHQCIGKCLSAVITTIGPELQGNTNSISTARSSLLVACSIMQDHGDALVQTEAISCLQQLHMFAPRHVNLSSLVPVLCSALNCPHLLLRRAAVACLRQLSQREAREVCEHASSWAKENATLNGGAPLPWEAELPGVLFALLDRETDPRLVSHLHDSLTSMLQAMLDDSLGQWLGLCKDVLTAADTSASAAPAAPEREADAEGLDEFDDDEEAIKAGEEPTSHPAVGPRWPTKVFAAESLHKIITLYENQKAHFDLGLAREERSLNPKQDFLVLHLSDLVRMAFMAATSDSDPLRLEGLKTLQLIIDMFSDVPEPEFPGHVILEQYQAQVGAALRPAFSPETPSHVTAMACQVCSAWIGSGVARDLNDLRRVHQLLVSSLTKLQKGANSLLYNESASTLEKLAILKAWAEVYIVAMEKEHEKVAPNKRASGDSSDQEDYDAGEDDTAGRESLLKLVSPELLCLSRYWLAALKDHALLSLPAEFSSQLPHDGGAFYTSDTVESARPHYRDAWPPILHAASLWLTQGGGFEGGLHQEAPPDGLGTGGLRGGESFLHLSRSSQSQTPQEINRDWFYLLFGICMEALCGQRVSDTPECVPVCLQALHQLLSHPLPSEILGKDLQLSVELCHVLHRMLLARDSAQCQLMVMKIAKLIVAAWQESYDAERKQKLREVAPANQEPRGLAETVLATVGEGGENGELAAGQSVVHALLEVCLCLLVRQLPQLSPQLSSALHGVRHRAQGPRALDSESGQLIAAALGVVADLPQLCSPAGCMTVVPTILFLLTSVLKEVAVQPRSASLHGWPGGHHGTRQLSLQGLKALALLPLHQNTEHSKQWVALLRSTLSRIIDFTKTSEETGKLDDISMLLAIAMFVLNAPKEVVQVANLQYPCINLFKHGLLKEDVVRLWCVQTLRSIFQHQDRSVSTPYIHSLGPRVVETLLHCADNLGNTTENELRLNVALECLQTLETLLAAAPADGKAHMMLLYVPVLVNLLLDPSTHQAASAARRKLHQAALGRLTRVGPQYPQEFRAVVGRLPQLKSKIESAVRSGSRDPESERPGTPKTIQTNQSAPSIKLKTDFSNFTG</sequence>
<feature type="compositionally biased region" description="Polar residues" evidence="5">
    <location>
        <begin position="2230"/>
        <end position="2239"/>
    </location>
</feature>
<dbReference type="GO" id="GO:0006897">
    <property type="term" value="P:endocytosis"/>
    <property type="evidence" value="ECO:0007669"/>
    <property type="project" value="TreeGrafter"/>
</dbReference>
<dbReference type="InterPro" id="IPR046837">
    <property type="entry name" value="Laa1/Sip1/HEATR5-like_HEAT"/>
</dbReference>
<comment type="similarity">
    <text evidence="1">Belongs to the HEATR5 family.</text>
</comment>
<gene>
    <name evidence="7" type="ORF">HPB51_007176</name>
</gene>
<dbReference type="GO" id="GO:0005794">
    <property type="term" value="C:Golgi apparatus"/>
    <property type="evidence" value="ECO:0007669"/>
    <property type="project" value="TreeGrafter"/>
</dbReference>
<evidence type="ECO:0000256" key="4">
    <source>
        <dbReference type="PROSITE-ProRule" id="PRU00047"/>
    </source>
</evidence>
<keyword evidence="2" id="KW-0677">Repeat</keyword>
<dbReference type="GO" id="GO:0003676">
    <property type="term" value="F:nucleic acid binding"/>
    <property type="evidence" value="ECO:0007669"/>
    <property type="project" value="InterPro"/>
</dbReference>
<keyword evidence="4" id="KW-0479">Metal-binding</keyword>
<dbReference type="PANTHER" id="PTHR21663">
    <property type="entry name" value="HYPOTHETICAL HEAT DOMAIN-CONTAINING"/>
    <property type="match status" value="1"/>
</dbReference>
<evidence type="ECO:0000256" key="1">
    <source>
        <dbReference type="ARBA" id="ARBA00008304"/>
    </source>
</evidence>
<dbReference type="GO" id="GO:0016020">
    <property type="term" value="C:membrane"/>
    <property type="evidence" value="ECO:0007669"/>
    <property type="project" value="TreeGrafter"/>
</dbReference>
<name>A0A9J6E079_RHIMP</name>
<keyword evidence="4" id="KW-0863">Zinc-finger</keyword>
<feature type="domain" description="CCHC-type" evidence="6">
    <location>
        <begin position="188"/>
        <end position="203"/>
    </location>
</feature>
<evidence type="ECO:0000313" key="7">
    <source>
        <dbReference type="EMBL" id="KAH8027626.1"/>
    </source>
</evidence>
<feature type="region of interest" description="Disordered" evidence="5">
    <location>
        <begin position="1593"/>
        <end position="1614"/>
    </location>
</feature>
<dbReference type="GO" id="GO:0008270">
    <property type="term" value="F:zinc ion binding"/>
    <property type="evidence" value="ECO:0007669"/>
    <property type="project" value="UniProtKB-KW"/>
</dbReference>
<dbReference type="VEuPathDB" id="VectorBase:LOC119167090"/>
<feature type="compositionally biased region" description="Acidic residues" evidence="5">
    <location>
        <begin position="1604"/>
        <end position="1614"/>
    </location>
</feature>
<feature type="compositionally biased region" description="Basic and acidic residues" evidence="5">
    <location>
        <begin position="2210"/>
        <end position="2227"/>
    </location>
</feature>
<dbReference type="InterPro" id="IPR057981">
    <property type="entry name" value="TPR_LAA1-like_C"/>
</dbReference>
<dbReference type="InterPro" id="IPR001878">
    <property type="entry name" value="Znf_CCHC"/>
</dbReference>
<dbReference type="PANTHER" id="PTHR21663:SF0">
    <property type="entry name" value="HEAT REPEAT-CONTAINING PROTEIN 5B"/>
    <property type="match status" value="1"/>
</dbReference>